<dbReference type="Gene3D" id="1.25.40.10">
    <property type="entry name" value="Tetratricopeptide repeat domain"/>
    <property type="match status" value="1"/>
</dbReference>
<dbReference type="SUPFAM" id="SSF48452">
    <property type="entry name" value="TPR-like"/>
    <property type="match status" value="1"/>
</dbReference>
<dbReference type="Proteomes" id="UP000561438">
    <property type="component" value="Unassembled WGS sequence"/>
</dbReference>
<dbReference type="RefSeq" id="WP_176266136.1">
    <property type="nucleotide sequence ID" value="NZ_JABWGV010000001.1"/>
</dbReference>
<evidence type="ECO:0008006" key="4">
    <source>
        <dbReference type="Google" id="ProtNLM"/>
    </source>
</evidence>
<evidence type="ECO:0000313" key="2">
    <source>
        <dbReference type="EMBL" id="NVD43840.1"/>
    </source>
</evidence>
<dbReference type="AlphaFoldDB" id="A0A850H019"/>
<gene>
    <name evidence="2" type="ORF">HUV48_02260</name>
</gene>
<evidence type="ECO:0000313" key="3">
    <source>
        <dbReference type="Proteomes" id="UP000561438"/>
    </source>
</evidence>
<reference evidence="2 3" key="1">
    <citation type="submission" date="2020-06" db="EMBL/GenBank/DDBJ databases">
        <title>Altererythrobacter sp. HHU K3-1.</title>
        <authorList>
            <person name="Zhang D."/>
            <person name="Xue H."/>
        </authorList>
    </citation>
    <scope>NUCLEOTIDE SEQUENCE [LARGE SCALE GENOMIC DNA]</scope>
    <source>
        <strain evidence="2 3">HHU K3-1</strain>
    </source>
</reference>
<comment type="caution">
    <text evidence="2">The sequence shown here is derived from an EMBL/GenBank/DDBJ whole genome shotgun (WGS) entry which is preliminary data.</text>
</comment>
<proteinExistence type="predicted"/>
<name>A0A850H019_9SPHN</name>
<keyword evidence="3" id="KW-1185">Reference proteome</keyword>
<dbReference type="EMBL" id="JABWGV010000001">
    <property type="protein sequence ID" value="NVD43840.1"/>
    <property type="molecule type" value="Genomic_DNA"/>
</dbReference>
<evidence type="ECO:0000256" key="1">
    <source>
        <dbReference type="SAM" id="SignalP"/>
    </source>
</evidence>
<dbReference type="InterPro" id="IPR011990">
    <property type="entry name" value="TPR-like_helical_dom_sf"/>
</dbReference>
<accession>A0A850H019</accession>
<organism evidence="2 3">
    <name type="scientific">Qipengyuania atrilutea</name>
    <dbReference type="NCBI Taxonomy" id="2744473"/>
    <lineage>
        <taxon>Bacteria</taxon>
        <taxon>Pseudomonadati</taxon>
        <taxon>Pseudomonadota</taxon>
        <taxon>Alphaproteobacteria</taxon>
        <taxon>Sphingomonadales</taxon>
        <taxon>Erythrobacteraceae</taxon>
        <taxon>Qipengyuania</taxon>
    </lineage>
</organism>
<feature type="chain" id="PRO_5032925754" description="Tetratricopeptide repeat protein" evidence="1">
    <location>
        <begin position="30"/>
        <end position="449"/>
    </location>
</feature>
<feature type="signal peptide" evidence="1">
    <location>
        <begin position="1"/>
        <end position="29"/>
    </location>
</feature>
<keyword evidence="1" id="KW-0732">Signal</keyword>
<sequence>MLSTFLSPRRRPRSRISGLALAIALTTGAAVTTAALETPAFAQKKKKKDETAQAEQKNYSDAFIAAYQPNEALLNAPTPDVAALQAAVAPVTAAATTPDDKFVAGNFVYNTGVKAQDQSLQLRGLEMMLASGKTPSANAGQFNYVAGSLAYEAEDYTKARQYIEAALAAGYSASDPTGVLVETYIKGGQPAEGLAFLKRKVDEQLAAGQKPDQAFLRRGLAVAYENNLADQARDFALMYAAQYPTNDSWGDAIVVTRSLTPMNETEMLDLLRLQRQTGTFRQKNELLEYVDALDARTMPGEVVAVIDEGYSSGLIPRSDPYAKEAYSAAQSRISSDRAELPGLERDASQASAKPALVVSAGDTFLNYDQPEKAEKFYRMALDKAGTDKNMLMTRIGIAQVYAGNYAEAQQTLEQVTGNRQYIAELWSAYAAQQANGTTSPATQAAVTGG</sequence>
<protein>
    <recommendedName>
        <fullName evidence="4">Tetratricopeptide repeat protein</fullName>
    </recommendedName>
</protein>